<feature type="domain" description="HD" evidence="3">
    <location>
        <begin position="16"/>
        <end position="179"/>
    </location>
</feature>
<evidence type="ECO:0000256" key="1">
    <source>
        <dbReference type="ARBA" id="ARBA00022723"/>
    </source>
</evidence>
<proteinExistence type="predicted"/>
<gene>
    <name evidence="4" type="ORF">So717_00180</name>
</gene>
<accession>A0A640VN30</accession>
<keyword evidence="2 4" id="KW-0378">Hydrolase</keyword>
<dbReference type="Proteomes" id="UP000436522">
    <property type="component" value="Unassembled WGS sequence"/>
</dbReference>
<dbReference type="InterPro" id="IPR039356">
    <property type="entry name" value="YfbR/HDDC2"/>
</dbReference>
<keyword evidence="5" id="KW-1185">Reference proteome</keyword>
<name>A0A640VN30_9RHOB</name>
<keyword evidence="1" id="KW-0479">Metal-binding</keyword>
<dbReference type="EMBL" id="BLIV01000001">
    <property type="protein sequence ID" value="GFE48265.1"/>
    <property type="molecule type" value="Genomic_DNA"/>
</dbReference>
<comment type="caution">
    <text evidence="4">The sequence shown here is derived from an EMBL/GenBank/DDBJ whole genome shotgun (WGS) entry which is preliminary data.</text>
</comment>
<reference evidence="4 5" key="1">
    <citation type="submission" date="2019-12" db="EMBL/GenBank/DDBJ databases">
        <title>Roseobacter cerasinus sp. nov., isolated from seawater around aquaculture.</title>
        <authorList>
            <person name="Muramatsu S."/>
            <person name="Takabe Y."/>
            <person name="Mori K."/>
            <person name="Takaichi S."/>
            <person name="Hanada S."/>
        </authorList>
    </citation>
    <scope>NUCLEOTIDE SEQUENCE [LARGE SCALE GENOMIC DNA]</scope>
    <source>
        <strain evidence="4 5">AI77</strain>
    </source>
</reference>
<dbReference type="OrthoDB" id="9796032at2"/>
<dbReference type="Pfam" id="PF13023">
    <property type="entry name" value="HD_3"/>
    <property type="match status" value="1"/>
</dbReference>
<organism evidence="4 5">
    <name type="scientific">Roseobacter cerasinus</name>
    <dbReference type="NCBI Taxonomy" id="2602289"/>
    <lineage>
        <taxon>Bacteria</taxon>
        <taxon>Pseudomonadati</taxon>
        <taxon>Pseudomonadota</taxon>
        <taxon>Alphaproteobacteria</taxon>
        <taxon>Rhodobacterales</taxon>
        <taxon>Roseobacteraceae</taxon>
        <taxon>Roseobacter</taxon>
    </lineage>
</organism>
<dbReference type="Gene3D" id="1.10.3210.10">
    <property type="entry name" value="Hypothetical protein af1432"/>
    <property type="match status" value="1"/>
</dbReference>
<dbReference type="AlphaFoldDB" id="A0A640VN30"/>
<evidence type="ECO:0000256" key="2">
    <source>
        <dbReference type="ARBA" id="ARBA00022801"/>
    </source>
</evidence>
<dbReference type="GO" id="GO:0046872">
    <property type="term" value="F:metal ion binding"/>
    <property type="evidence" value="ECO:0007669"/>
    <property type="project" value="UniProtKB-KW"/>
</dbReference>
<dbReference type="GO" id="GO:0005737">
    <property type="term" value="C:cytoplasm"/>
    <property type="evidence" value="ECO:0007669"/>
    <property type="project" value="TreeGrafter"/>
</dbReference>
<dbReference type="RefSeq" id="WP_159974190.1">
    <property type="nucleotide sequence ID" value="NZ_BLIV01000001.1"/>
</dbReference>
<evidence type="ECO:0000313" key="4">
    <source>
        <dbReference type="EMBL" id="GFE48265.1"/>
    </source>
</evidence>
<sequence length="195" mass="21454">MTADRLVAQVAFLNEADKLKSIIRASRLHDNSRFENSAEHSWHVMLHAFVLAEHAPEGVSATRVLQMLLLHDIVEIDAGDTPIHGDVDAAAQEAAEQLAADRLFGLLPADQCAAYRALWDEFEAAESADAKYAKAIDRLTTPLANMENGGGSWTDYNVTLDHLDARVGTPMQRGAPAIWAWLRPRLAAWFDGRPS</sequence>
<evidence type="ECO:0000259" key="3">
    <source>
        <dbReference type="Pfam" id="PF13023"/>
    </source>
</evidence>
<protein>
    <submittedName>
        <fullName evidence="4">Hydrolase</fullName>
    </submittedName>
</protein>
<dbReference type="SUPFAM" id="SSF109604">
    <property type="entry name" value="HD-domain/PDEase-like"/>
    <property type="match status" value="1"/>
</dbReference>
<dbReference type="InterPro" id="IPR006674">
    <property type="entry name" value="HD_domain"/>
</dbReference>
<evidence type="ECO:0000313" key="5">
    <source>
        <dbReference type="Proteomes" id="UP000436522"/>
    </source>
</evidence>
<dbReference type="GO" id="GO:0002953">
    <property type="term" value="F:5'-deoxynucleotidase activity"/>
    <property type="evidence" value="ECO:0007669"/>
    <property type="project" value="InterPro"/>
</dbReference>
<dbReference type="PANTHER" id="PTHR11845">
    <property type="entry name" value="5'-DEOXYNUCLEOTIDASE HDDC2"/>
    <property type="match status" value="1"/>
</dbReference>
<dbReference type="PANTHER" id="PTHR11845:SF13">
    <property type="entry name" value="5'-DEOXYNUCLEOTIDASE HDDC2"/>
    <property type="match status" value="1"/>
</dbReference>